<dbReference type="EMBL" id="BOMP01000167">
    <property type="protein sequence ID" value="GIE45594.1"/>
    <property type="molecule type" value="Genomic_DNA"/>
</dbReference>
<dbReference type="RefSeq" id="WP_188124235.1">
    <property type="nucleotide sequence ID" value="NZ_BOMP01000167.1"/>
</dbReference>
<protein>
    <recommendedName>
        <fullName evidence="2">Anti-sigma factor antagonist</fullName>
    </recommendedName>
</protein>
<comment type="caution">
    <text evidence="5">The sequence shown here is derived from an EMBL/GenBank/DDBJ whole genome shotgun (WGS) entry which is preliminary data.</text>
</comment>
<dbReference type="InterPro" id="IPR036513">
    <property type="entry name" value="STAS_dom_sf"/>
</dbReference>
<dbReference type="GO" id="GO:0043856">
    <property type="term" value="F:anti-sigma factor antagonist activity"/>
    <property type="evidence" value="ECO:0007669"/>
    <property type="project" value="InterPro"/>
</dbReference>
<dbReference type="Proteomes" id="UP000590511">
    <property type="component" value="Unassembled WGS sequence"/>
</dbReference>
<evidence type="ECO:0000313" key="4">
    <source>
        <dbReference type="EMBL" id="GIE45594.1"/>
    </source>
</evidence>
<proteinExistence type="inferred from homology"/>
<dbReference type="InterPro" id="IPR003658">
    <property type="entry name" value="Anti-sigma_ant"/>
</dbReference>
<dbReference type="PANTHER" id="PTHR33495:SF2">
    <property type="entry name" value="ANTI-SIGMA FACTOR ANTAGONIST TM_1081-RELATED"/>
    <property type="match status" value="1"/>
</dbReference>
<evidence type="ECO:0000313" key="7">
    <source>
        <dbReference type="Proteomes" id="UP000631312"/>
    </source>
</evidence>
<dbReference type="Pfam" id="PF01740">
    <property type="entry name" value="STAS"/>
    <property type="match status" value="1"/>
</dbReference>
<feature type="domain" description="STAS" evidence="3">
    <location>
        <begin position="15"/>
        <end position="127"/>
    </location>
</feature>
<dbReference type="PROSITE" id="PS50801">
    <property type="entry name" value="STAS"/>
    <property type="match status" value="1"/>
</dbReference>
<evidence type="ECO:0000256" key="2">
    <source>
        <dbReference type="RuleBase" id="RU003749"/>
    </source>
</evidence>
<comment type="similarity">
    <text evidence="1 2">Belongs to the anti-sigma-factor antagonist family.</text>
</comment>
<evidence type="ECO:0000313" key="6">
    <source>
        <dbReference type="Proteomes" id="UP000590511"/>
    </source>
</evidence>
<dbReference type="Gene3D" id="3.30.750.24">
    <property type="entry name" value="STAS domain"/>
    <property type="match status" value="1"/>
</dbReference>
<evidence type="ECO:0000256" key="1">
    <source>
        <dbReference type="ARBA" id="ARBA00009013"/>
    </source>
</evidence>
<name>A0A7W7HKR8_9ACTN</name>
<reference evidence="4 7" key="2">
    <citation type="submission" date="2021-01" db="EMBL/GenBank/DDBJ databases">
        <title>Whole genome shotgun sequence of Actinoplanes lobatus NBRC 12513.</title>
        <authorList>
            <person name="Komaki H."/>
            <person name="Tamura T."/>
        </authorList>
    </citation>
    <scope>NUCLEOTIDE SEQUENCE [LARGE SCALE GENOMIC DNA]</scope>
    <source>
        <strain evidence="4 7">NBRC 12513</strain>
    </source>
</reference>
<dbReference type="Proteomes" id="UP000631312">
    <property type="component" value="Unassembled WGS sequence"/>
</dbReference>
<organism evidence="5 6">
    <name type="scientific">Actinoplanes lobatus</name>
    <dbReference type="NCBI Taxonomy" id="113568"/>
    <lineage>
        <taxon>Bacteria</taxon>
        <taxon>Bacillati</taxon>
        <taxon>Actinomycetota</taxon>
        <taxon>Actinomycetes</taxon>
        <taxon>Micromonosporales</taxon>
        <taxon>Micromonosporaceae</taxon>
        <taxon>Actinoplanes</taxon>
    </lineage>
</organism>
<gene>
    <name evidence="4" type="ORF">Alo02nite_84920</name>
    <name evidence="5" type="ORF">BJ964_006521</name>
</gene>
<sequence length="149" mass="15572">MLTIYSPQTPSAQLRIDTSNVMPGLVRVAVAGEIDLSTSDVLHAGLLAVLSAQLPERIEVDLAKVTFMDCGGLTVLVAAGKAAARTGCQLRITNPQPIIRRVLDLTGLLEILTARFDQTLPVATSSAPGSPIGPTARNVTQSVDLLACV</sequence>
<accession>A0A7W7HKR8</accession>
<evidence type="ECO:0000313" key="5">
    <source>
        <dbReference type="EMBL" id="MBB4752360.1"/>
    </source>
</evidence>
<dbReference type="EMBL" id="JACHNC010000001">
    <property type="protein sequence ID" value="MBB4752360.1"/>
    <property type="molecule type" value="Genomic_DNA"/>
</dbReference>
<keyword evidence="7" id="KW-1185">Reference proteome</keyword>
<dbReference type="PANTHER" id="PTHR33495">
    <property type="entry name" value="ANTI-SIGMA FACTOR ANTAGONIST TM_1081-RELATED-RELATED"/>
    <property type="match status" value="1"/>
</dbReference>
<dbReference type="AlphaFoldDB" id="A0A7W7HKR8"/>
<dbReference type="NCBIfam" id="TIGR00377">
    <property type="entry name" value="ant_ant_sig"/>
    <property type="match status" value="1"/>
</dbReference>
<evidence type="ECO:0000259" key="3">
    <source>
        <dbReference type="PROSITE" id="PS50801"/>
    </source>
</evidence>
<reference evidence="5 6" key="1">
    <citation type="submission" date="2020-08" db="EMBL/GenBank/DDBJ databases">
        <title>Sequencing the genomes of 1000 actinobacteria strains.</title>
        <authorList>
            <person name="Klenk H.-P."/>
        </authorList>
    </citation>
    <scope>NUCLEOTIDE SEQUENCE [LARGE SCALE GENOMIC DNA]</scope>
    <source>
        <strain evidence="5 6">DSM 43150</strain>
    </source>
</reference>
<dbReference type="InterPro" id="IPR002645">
    <property type="entry name" value="STAS_dom"/>
</dbReference>
<dbReference type="SUPFAM" id="SSF52091">
    <property type="entry name" value="SpoIIaa-like"/>
    <property type="match status" value="1"/>
</dbReference>
<dbReference type="CDD" id="cd07043">
    <property type="entry name" value="STAS_anti-anti-sigma_factors"/>
    <property type="match status" value="1"/>
</dbReference>